<protein>
    <submittedName>
        <fullName evidence="3">Aromatic-ring-hydroxylating dioxygenase subunit beta</fullName>
    </submittedName>
</protein>
<dbReference type="EMBL" id="CP014060">
    <property type="protein sequence ID" value="AMG37349.1"/>
    <property type="molecule type" value="Genomic_DNA"/>
</dbReference>
<dbReference type="CDD" id="cd00667">
    <property type="entry name" value="ring_hydroxylating_dioxygenases_beta"/>
    <property type="match status" value="1"/>
</dbReference>
<dbReference type="AlphaFoldDB" id="A0A0X8NZW9"/>
<dbReference type="PANTHER" id="PTHR41534">
    <property type="entry name" value="BLR3401 PROTEIN"/>
    <property type="match status" value="1"/>
</dbReference>
<gene>
    <name evidence="3" type="ORF">AL504_15840</name>
</gene>
<dbReference type="GO" id="GO:0051213">
    <property type="term" value="F:dioxygenase activity"/>
    <property type="evidence" value="ECO:0007669"/>
    <property type="project" value="UniProtKB-KW"/>
</dbReference>
<evidence type="ECO:0000313" key="3">
    <source>
        <dbReference type="EMBL" id="AMG37349.1"/>
    </source>
</evidence>
<evidence type="ECO:0000313" key="4">
    <source>
        <dbReference type="Proteomes" id="UP000060602"/>
    </source>
</evidence>
<dbReference type="Gene3D" id="3.10.450.50">
    <property type="match status" value="1"/>
</dbReference>
<dbReference type="PANTHER" id="PTHR41534:SF1">
    <property type="entry name" value="BLR3401 PROTEIN"/>
    <property type="match status" value="1"/>
</dbReference>
<accession>A0A0X8NZW9</accession>
<name>A0A0X8NZW9_ALCXX</name>
<evidence type="ECO:0000256" key="1">
    <source>
        <dbReference type="ARBA" id="ARBA00009570"/>
    </source>
</evidence>
<dbReference type="RefSeq" id="WP_006392721.1">
    <property type="nucleotide sequence ID" value="NZ_CP014060.2"/>
</dbReference>
<dbReference type="GO" id="GO:0019380">
    <property type="term" value="P:3-phenylpropionate catabolic process"/>
    <property type="evidence" value="ECO:0007669"/>
    <property type="project" value="TreeGrafter"/>
</dbReference>
<dbReference type="InterPro" id="IPR000391">
    <property type="entry name" value="Rng_hydr_dOase-bsu"/>
</dbReference>
<evidence type="ECO:0000256" key="2">
    <source>
        <dbReference type="ARBA" id="ARBA00023002"/>
    </source>
</evidence>
<reference evidence="4" key="1">
    <citation type="submission" date="2015-12" db="EMBL/GenBank/DDBJ databases">
        <title>FDA dAtabase for Regulatory Grade micrObial Sequences (FDA-ARGOS): Supporting development and validation of Infectious Disease Dx tests.</title>
        <authorList>
            <person name="Case J."/>
            <person name="Tallon L."/>
            <person name="Sadzewicz L."/>
            <person name="Sengamalay N."/>
            <person name="Ott S."/>
            <person name="Godinez A."/>
            <person name="Nagaraj S."/>
            <person name="Nadendla S."/>
            <person name="Sichtig H."/>
        </authorList>
    </citation>
    <scope>NUCLEOTIDE SEQUENCE [LARGE SCALE GENOMIC DNA]</scope>
    <source>
        <strain evidence="4">FDAARGOS_147</strain>
    </source>
</reference>
<dbReference type="Proteomes" id="UP000060602">
    <property type="component" value="Chromosome"/>
</dbReference>
<comment type="similarity">
    <text evidence="1">Belongs to the bacterial ring-hydroxylating dioxygenase beta subunit family.</text>
</comment>
<keyword evidence="2" id="KW-0560">Oxidoreductase</keyword>
<dbReference type="Pfam" id="PF00866">
    <property type="entry name" value="Ring_hydroxyl_B"/>
    <property type="match status" value="1"/>
</dbReference>
<sequence>MLLDLEFDVSTANLAPADVPAEAYHRIAQFLYREARLLDERRYDDWQSLWTDDGMYWMPREPGQASPYDHISLFWEDRMLRDVRIRRLEHPRNWSQQPPTRSVRLVGGVQVEGVDASGNLVVHSAFQMTEWRKRQPRQLAGRYTHKLAADGDGWRIRMKRVDLVNCDDAHDVFEVFV</sequence>
<organism evidence="3 4">
    <name type="scientific">Alcaligenes xylosoxydans xylosoxydans</name>
    <name type="common">Achromobacter xylosoxidans</name>
    <dbReference type="NCBI Taxonomy" id="85698"/>
    <lineage>
        <taxon>Bacteria</taxon>
        <taxon>Pseudomonadati</taxon>
        <taxon>Pseudomonadota</taxon>
        <taxon>Betaproteobacteria</taxon>
        <taxon>Burkholderiales</taxon>
        <taxon>Alcaligenaceae</taxon>
        <taxon>Achromobacter</taxon>
    </lineage>
</organism>
<dbReference type="SUPFAM" id="SSF54427">
    <property type="entry name" value="NTF2-like"/>
    <property type="match status" value="1"/>
</dbReference>
<dbReference type="InterPro" id="IPR032710">
    <property type="entry name" value="NTF2-like_dom_sf"/>
</dbReference>
<keyword evidence="3" id="KW-0223">Dioxygenase</keyword>
<proteinExistence type="inferred from homology"/>